<keyword evidence="2" id="KW-1185">Reference proteome</keyword>
<dbReference type="EMBL" id="BJUV01000027">
    <property type="protein sequence ID" value="GEK84109.1"/>
    <property type="molecule type" value="Genomic_DNA"/>
</dbReference>
<comment type="caution">
    <text evidence="1">The sequence shown here is derived from an EMBL/GenBank/DDBJ whole genome shotgun (WGS) entry which is preliminary data.</text>
</comment>
<accession>A0ABQ0URM2</accession>
<evidence type="ECO:0000313" key="1">
    <source>
        <dbReference type="EMBL" id="GEK84109.1"/>
    </source>
</evidence>
<name>A0ABQ0URM2_9MICO</name>
<dbReference type="Proteomes" id="UP000321154">
    <property type="component" value="Unassembled WGS sequence"/>
</dbReference>
<proteinExistence type="predicted"/>
<protein>
    <submittedName>
        <fullName evidence="1">Uncharacterized protein</fullName>
    </submittedName>
</protein>
<gene>
    <name evidence="1" type="ORF">FFA01_24180</name>
</gene>
<sequence length="141" mass="15207">MRWVRRGVPCTAPRLVHCTASRAPHRVLGVAPRAVRCNASSPGVLHGTRCGEPGAAADAPHRFSCTASRLVRRIGSRASHRVAGVAPRTVHCAAPSPGALYGTRCGERGGTPHAWLRVPHRIPCTALRRGRRTAWRALHRV</sequence>
<evidence type="ECO:0000313" key="2">
    <source>
        <dbReference type="Proteomes" id="UP000321154"/>
    </source>
</evidence>
<organism evidence="1 2">
    <name type="scientific">Frigoribacterium faeni</name>
    <dbReference type="NCBI Taxonomy" id="145483"/>
    <lineage>
        <taxon>Bacteria</taxon>
        <taxon>Bacillati</taxon>
        <taxon>Actinomycetota</taxon>
        <taxon>Actinomycetes</taxon>
        <taxon>Micrococcales</taxon>
        <taxon>Microbacteriaceae</taxon>
        <taxon>Frigoribacterium</taxon>
    </lineage>
</organism>
<reference evidence="1 2" key="1">
    <citation type="submission" date="2019-07" db="EMBL/GenBank/DDBJ databases">
        <title>Whole genome shotgun sequence of Frigoribacterium faeni NBRC 103066.</title>
        <authorList>
            <person name="Hosoyama A."/>
            <person name="Uohara A."/>
            <person name="Ohji S."/>
            <person name="Ichikawa N."/>
        </authorList>
    </citation>
    <scope>NUCLEOTIDE SEQUENCE [LARGE SCALE GENOMIC DNA]</scope>
    <source>
        <strain evidence="1 2">NBRC 103066</strain>
    </source>
</reference>